<reference evidence="1 2" key="1">
    <citation type="journal article" date="2011" name="Genome Biol.">
        <title>Comparative genome sequence analysis underscores mycoparasitism as the ancestral life style of Trichoderma.</title>
        <authorList>
            <person name="Kubicek C.P."/>
            <person name="Herrera-Estrella A."/>
            <person name="Seidl-Seiboth V."/>
            <person name="Martinez D.A."/>
            <person name="Druzhinina I.S."/>
            <person name="Thon M."/>
            <person name="Zeilinger S."/>
            <person name="Casas-Flores S."/>
            <person name="Horwitz B.A."/>
            <person name="Mukherjee P.K."/>
            <person name="Mukherjee M."/>
            <person name="Kredics L."/>
            <person name="Alcaraz L.D."/>
            <person name="Aerts A."/>
            <person name="Antal Z."/>
            <person name="Atanasova L."/>
            <person name="Cervantes-Badillo M.G."/>
            <person name="Challacombe J."/>
            <person name="Chertkov O."/>
            <person name="McCluskey K."/>
            <person name="Coulpier F."/>
            <person name="Deshpande N."/>
            <person name="von Doehren H."/>
            <person name="Ebbole D.J."/>
            <person name="Esquivel-Naranjo E.U."/>
            <person name="Fekete E."/>
            <person name="Flipphi M."/>
            <person name="Glaser F."/>
            <person name="Gomez-Rodriguez E.Y."/>
            <person name="Gruber S."/>
            <person name="Han C."/>
            <person name="Henrissat B."/>
            <person name="Hermosa R."/>
            <person name="Hernandez-Onate M."/>
            <person name="Karaffa L."/>
            <person name="Kosti I."/>
            <person name="Le Crom S."/>
            <person name="Lindquist E."/>
            <person name="Lucas S."/>
            <person name="Luebeck M."/>
            <person name="Luebeck P.S."/>
            <person name="Margeot A."/>
            <person name="Metz B."/>
            <person name="Misra M."/>
            <person name="Nevalainen H."/>
            <person name="Omann M."/>
            <person name="Packer N."/>
            <person name="Perrone G."/>
            <person name="Uresti-Rivera E.E."/>
            <person name="Salamov A."/>
            <person name="Schmoll M."/>
            <person name="Seiboth B."/>
            <person name="Shapiro H."/>
            <person name="Sukno S."/>
            <person name="Tamayo-Ramos J.A."/>
            <person name="Tisch D."/>
            <person name="Wiest A."/>
            <person name="Wilkinson H.H."/>
            <person name="Zhang M."/>
            <person name="Coutinho P.M."/>
            <person name="Kenerley C.M."/>
            <person name="Monte E."/>
            <person name="Baker S.E."/>
            <person name="Grigoriev I.V."/>
        </authorList>
    </citation>
    <scope>NUCLEOTIDE SEQUENCE [LARGE SCALE GENOMIC DNA]</scope>
    <source>
        <strain evidence="2">Gv29-8 / FGSC 10586</strain>
    </source>
</reference>
<dbReference type="Proteomes" id="UP000007115">
    <property type="component" value="Unassembled WGS sequence"/>
</dbReference>
<dbReference type="InParanoid" id="G9MI96"/>
<evidence type="ECO:0000313" key="1">
    <source>
        <dbReference type="EMBL" id="EHK25213.1"/>
    </source>
</evidence>
<comment type="caution">
    <text evidence="1">The sequence shown here is derived from an EMBL/GenBank/DDBJ whole genome shotgun (WGS) entry which is preliminary data.</text>
</comment>
<evidence type="ECO:0000313" key="2">
    <source>
        <dbReference type="Proteomes" id="UP000007115"/>
    </source>
</evidence>
<proteinExistence type="predicted"/>
<accession>G9MI96</accession>
<organism evidence="1 2">
    <name type="scientific">Hypocrea virens (strain Gv29-8 / FGSC 10586)</name>
    <name type="common">Gliocladium virens</name>
    <name type="synonym">Trichoderma virens</name>
    <dbReference type="NCBI Taxonomy" id="413071"/>
    <lineage>
        <taxon>Eukaryota</taxon>
        <taxon>Fungi</taxon>
        <taxon>Dikarya</taxon>
        <taxon>Ascomycota</taxon>
        <taxon>Pezizomycotina</taxon>
        <taxon>Sordariomycetes</taxon>
        <taxon>Hypocreomycetidae</taxon>
        <taxon>Hypocreales</taxon>
        <taxon>Hypocreaceae</taxon>
        <taxon>Trichoderma</taxon>
    </lineage>
</organism>
<sequence length="57" mass="6285">MTSHEHWPMLHIGTSKLDSAGYDYNGPGLTTHTIDQGSVVLHNSEYKIVSSSTQLNK</sequence>
<dbReference type="EMBL" id="ABDF02000003">
    <property type="protein sequence ID" value="EHK25213.1"/>
    <property type="molecule type" value="Genomic_DNA"/>
</dbReference>
<gene>
    <name evidence="1" type="ORF">TRIVIDRAFT_185762</name>
</gene>
<dbReference type="GeneID" id="25789244"/>
<keyword evidence="2" id="KW-1185">Reference proteome</keyword>
<protein>
    <submittedName>
        <fullName evidence="1">Uncharacterized protein</fullName>
    </submittedName>
</protein>
<dbReference type="AlphaFoldDB" id="G9MI96"/>
<dbReference type="VEuPathDB" id="FungiDB:TRIVIDRAFT_185762"/>
<name>G9MI96_HYPVG</name>
<dbReference type="RefSeq" id="XP_013959424.1">
    <property type="nucleotide sequence ID" value="XM_014103949.1"/>
</dbReference>
<dbReference type="HOGENOM" id="CLU_2996780_0_0_1"/>